<feature type="modified residue" description="N6-carboxylysine" evidence="7">
    <location>
        <position position="204"/>
    </location>
</feature>
<dbReference type="InterPro" id="IPR036565">
    <property type="entry name" value="Mur-like_cat_sf"/>
</dbReference>
<dbReference type="GO" id="GO:0008360">
    <property type="term" value="P:regulation of cell shape"/>
    <property type="evidence" value="ECO:0007669"/>
    <property type="project" value="UniProtKB-KW"/>
</dbReference>
<dbReference type="Gene3D" id="3.40.1390.10">
    <property type="entry name" value="MurE/MurF, N-terminal domain"/>
    <property type="match status" value="1"/>
</dbReference>
<dbReference type="GO" id="GO:0005737">
    <property type="term" value="C:cytoplasm"/>
    <property type="evidence" value="ECO:0007669"/>
    <property type="project" value="UniProtKB-SubCell"/>
</dbReference>
<dbReference type="InterPro" id="IPR004101">
    <property type="entry name" value="Mur_ligase_C"/>
</dbReference>
<dbReference type="Pfam" id="PF08245">
    <property type="entry name" value="Mur_ligase_M"/>
    <property type="match status" value="1"/>
</dbReference>
<evidence type="ECO:0000259" key="11">
    <source>
        <dbReference type="Pfam" id="PF08245"/>
    </source>
</evidence>
<protein>
    <recommendedName>
        <fullName evidence="7">UDP-N-acetylmuramyl-tripeptide synthetase</fullName>
        <ecNumber evidence="7">6.3.2.-</ecNumber>
    </recommendedName>
    <alternativeName>
        <fullName evidence="7">UDP-MurNAc-tripeptide synthetase</fullName>
    </alternativeName>
</protein>
<evidence type="ECO:0000256" key="2">
    <source>
        <dbReference type="ARBA" id="ARBA00022618"/>
    </source>
</evidence>
<feature type="binding site" evidence="7">
    <location>
        <position position="170"/>
    </location>
    <ligand>
        <name>UDP-N-acetyl-alpha-D-muramoyl-L-alanyl-D-glutamate</name>
        <dbReference type="ChEBI" id="CHEBI:83900"/>
    </ligand>
</feature>
<comment type="caution">
    <text evidence="7">Lacks conserved residue(s) required for the propagation of feature annotation.</text>
</comment>
<dbReference type="GO" id="GO:0016881">
    <property type="term" value="F:acid-amino acid ligase activity"/>
    <property type="evidence" value="ECO:0007669"/>
    <property type="project" value="UniProtKB-UniRule"/>
</dbReference>
<keyword evidence="7" id="KW-0460">Magnesium</keyword>
<dbReference type="EMBL" id="DSPJ01000029">
    <property type="protein sequence ID" value="HEX61707.1"/>
    <property type="molecule type" value="Genomic_DNA"/>
</dbReference>
<dbReference type="GO" id="GO:0000287">
    <property type="term" value="F:magnesium ion binding"/>
    <property type="evidence" value="ECO:0007669"/>
    <property type="project" value="UniProtKB-UniRule"/>
</dbReference>
<evidence type="ECO:0000256" key="8">
    <source>
        <dbReference type="RuleBase" id="RU004135"/>
    </source>
</evidence>
<dbReference type="PANTHER" id="PTHR23135">
    <property type="entry name" value="MUR LIGASE FAMILY MEMBER"/>
    <property type="match status" value="1"/>
</dbReference>
<dbReference type="NCBIfam" id="TIGR01085">
    <property type="entry name" value="murE"/>
    <property type="match status" value="1"/>
</dbReference>
<dbReference type="UniPathway" id="UPA00219"/>
<organism evidence="12">
    <name type="scientific">candidate division WWE3 bacterium</name>
    <dbReference type="NCBI Taxonomy" id="2053526"/>
    <lineage>
        <taxon>Bacteria</taxon>
        <taxon>Katanobacteria</taxon>
    </lineage>
</organism>
<evidence type="ECO:0000256" key="5">
    <source>
        <dbReference type="ARBA" id="ARBA00023306"/>
    </source>
</evidence>
<comment type="similarity">
    <text evidence="1 7">Belongs to the MurCDEF family. MurE subfamily.</text>
</comment>
<dbReference type="GO" id="GO:0005524">
    <property type="term" value="F:ATP binding"/>
    <property type="evidence" value="ECO:0007669"/>
    <property type="project" value="UniProtKB-UniRule"/>
</dbReference>
<dbReference type="SUPFAM" id="SSF53244">
    <property type="entry name" value="MurD-like peptide ligases, peptide-binding domain"/>
    <property type="match status" value="1"/>
</dbReference>
<keyword evidence="4 7" id="KW-0573">Peptidoglycan synthesis</keyword>
<comment type="pathway">
    <text evidence="7 8">Cell wall biogenesis; peptidoglycan biosynthesis.</text>
</comment>
<feature type="domain" description="Mur ligase N-terminal catalytic" evidence="9">
    <location>
        <begin position="17"/>
        <end position="70"/>
    </location>
</feature>
<dbReference type="NCBIfam" id="NF001126">
    <property type="entry name" value="PRK00139.1-4"/>
    <property type="match status" value="1"/>
</dbReference>
<evidence type="ECO:0000256" key="6">
    <source>
        <dbReference type="ARBA" id="ARBA00023316"/>
    </source>
</evidence>
<evidence type="ECO:0000256" key="7">
    <source>
        <dbReference type="HAMAP-Rule" id="MF_00208"/>
    </source>
</evidence>
<dbReference type="HAMAP" id="MF_00208">
    <property type="entry name" value="MurE"/>
    <property type="match status" value="1"/>
</dbReference>
<dbReference type="GO" id="GO:0009252">
    <property type="term" value="P:peptidoglycan biosynthetic process"/>
    <property type="evidence" value="ECO:0007669"/>
    <property type="project" value="UniProtKB-UniRule"/>
</dbReference>
<feature type="domain" description="Mur ligase central" evidence="11">
    <location>
        <begin position="99"/>
        <end position="289"/>
    </location>
</feature>
<dbReference type="SUPFAM" id="SSF63418">
    <property type="entry name" value="MurE/MurF N-terminal domain"/>
    <property type="match status" value="1"/>
</dbReference>
<evidence type="ECO:0000259" key="9">
    <source>
        <dbReference type="Pfam" id="PF01225"/>
    </source>
</evidence>
<feature type="binding site" evidence="7">
    <location>
        <position position="24"/>
    </location>
    <ligand>
        <name>UDP-N-acetyl-alpha-D-muramoyl-L-alanyl-D-glutamate</name>
        <dbReference type="ChEBI" id="CHEBI:83900"/>
    </ligand>
</feature>
<name>A0A832E1Q8_UNCKA</name>
<keyword evidence="7" id="KW-0067">ATP-binding</keyword>
<keyword evidence="7" id="KW-0547">Nucleotide-binding</keyword>
<dbReference type="InterPro" id="IPR005761">
    <property type="entry name" value="UDP-N-AcMur-Glu-dNH2Pim_ligase"/>
</dbReference>
<feature type="domain" description="Mur ligase C-terminal" evidence="10">
    <location>
        <begin position="314"/>
        <end position="447"/>
    </location>
</feature>
<comment type="function">
    <text evidence="7">Catalyzes the addition of an amino acid to the nucleotide precursor UDP-N-acetylmuramoyl-L-alanyl-D-glutamate (UMAG) in the biosynthesis of bacterial cell-wall peptidoglycan.</text>
</comment>
<evidence type="ECO:0000256" key="1">
    <source>
        <dbReference type="ARBA" id="ARBA00005898"/>
    </source>
</evidence>
<dbReference type="Pfam" id="PF01225">
    <property type="entry name" value="Mur_ligase"/>
    <property type="match status" value="1"/>
</dbReference>
<sequence>MVSREENVRWEKILAEVAGVADDSREVKEGDVFVAVSGSNFDGHDFIEEARRRGARWVVGERDLEIPLYVKVGNSRRALGELVSEWYGNPSGRMKVIGVTGTDGKTTTSHLLGEILNRAQINTEVLSTINVPGAHTTTPPAPVLQHLLAEAQQKERRAAVVEVTSHAIAQERIAGTSFSVAVLTNVTPEHLDYHETFERYRDTKARLFQSVPLAVLNRDDPSWDVFSRAAGGRVVSYGLTGGDFSVQNLEISSSSSRFQIRHGEEIVEVTLPLPGEYNVQNALAAVAAAVAGGDVSLAEAGQALAKFDSRVLVGRFEKVKEISDFSVVVDFAHTPAALAKVLNYVARFKPGGARLIVVFGAAGERDRGKRPQMGAVAGRTADLTILTSEDPRREDPEKIIDEIAAGCFAEGAVEGKNFVRIPDRRRAIRFALRQARPNDFVLVLGKGHETTMAIAGIEHPWSDRQVIKEEFGRLKR</sequence>
<comment type="caution">
    <text evidence="12">The sequence shown here is derived from an EMBL/GenBank/DDBJ whole genome shotgun (WGS) entry which is preliminary data.</text>
</comment>
<evidence type="ECO:0000259" key="10">
    <source>
        <dbReference type="Pfam" id="PF02875"/>
    </source>
</evidence>
<keyword evidence="2 7" id="KW-0132">Cell division</keyword>
<dbReference type="InterPro" id="IPR013221">
    <property type="entry name" value="Mur_ligase_cen"/>
</dbReference>
<keyword evidence="7 12" id="KW-0436">Ligase</keyword>
<dbReference type="EC" id="6.3.2.-" evidence="7"/>
<dbReference type="PANTHER" id="PTHR23135:SF4">
    <property type="entry name" value="UDP-N-ACETYLMURAMOYL-L-ALANYL-D-GLUTAMATE--2,6-DIAMINOPIMELATE LIGASE MURE HOMOLOG, CHLOROPLASTIC"/>
    <property type="match status" value="1"/>
</dbReference>
<dbReference type="SUPFAM" id="SSF53623">
    <property type="entry name" value="MurD-like peptide ligases, catalytic domain"/>
    <property type="match status" value="1"/>
</dbReference>
<feature type="binding site" evidence="7">
    <location>
        <position position="172"/>
    </location>
    <ligand>
        <name>UDP-N-acetyl-alpha-D-muramoyl-L-alanyl-D-glutamate</name>
        <dbReference type="ChEBI" id="CHEBI:83900"/>
    </ligand>
</feature>
<evidence type="ECO:0000256" key="4">
    <source>
        <dbReference type="ARBA" id="ARBA00022984"/>
    </source>
</evidence>
<dbReference type="InterPro" id="IPR000713">
    <property type="entry name" value="Mur_ligase_N"/>
</dbReference>
<evidence type="ECO:0000256" key="3">
    <source>
        <dbReference type="ARBA" id="ARBA00022960"/>
    </source>
</evidence>
<keyword evidence="3 7" id="KW-0133">Cell shape</keyword>
<keyword evidence="6 7" id="KW-0961">Cell wall biogenesis/degradation</keyword>
<comment type="cofactor">
    <cofactor evidence="7">
        <name>Mg(2+)</name>
        <dbReference type="ChEBI" id="CHEBI:18420"/>
    </cofactor>
</comment>
<dbReference type="GO" id="GO:0051301">
    <property type="term" value="P:cell division"/>
    <property type="evidence" value="ECO:0007669"/>
    <property type="project" value="UniProtKB-KW"/>
</dbReference>
<feature type="binding site" evidence="7">
    <location>
        <begin position="101"/>
        <end position="107"/>
    </location>
    <ligand>
        <name>ATP</name>
        <dbReference type="ChEBI" id="CHEBI:30616"/>
    </ligand>
</feature>
<feature type="binding site" evidence="7">
    <location>
        <position position="164"/>
    </location>
    <ligand>
        <name>UDP-N-acetyl-alpha-D-muramoyl-L-alanyl-D-glutamate</name>
        <dbReference type="ChEBI" id="CHEBI:83900"/>
    </ligand>
</feature>
<dbReference type="AlphaFoldDB" id="A0A832E1Q8"/>
<evidence type="ECO:0000313" key="12">
    <source>
        <dbReference type="EMBL" id="HEX61707.1"/>
    </source>
</evidence>
<gene>
    <name evidence="7" type="primary">murE</name>
    <name evidence="12" type="ORF">ENR01_00925</name>
</gene>
<comment type="PTM">
    <text evidence="7">Carboxylation is probably crucial for Mg(2+) binding and, consequently, for the gamma-phosphate positioning of ATP.</text>
</comment>
<feature type="binding site" evidence="7">
    <location>
        <begin position="137"/>
        <end position="138"/>
    </location>
    <ligand>
        <name>UDP-N-acetyl-alpha-D-muramoyl-L-alanyl-D-glutamate</name>
        <dbReference type="ChEBI" id="CHEBI:83900"/>
    </ligand>
</feature>
<accession>A0A832E1Q8</accession>
<dbReference type="GO" id="GO:0071555">
    <property type="term" value="P:cell wall organization"/>
    <property type="evidence" value="ECO:0007669"/>
    <property type="project" value="UniProtKB-KW"/>
</dbReference>
<dbReference type="InterPro" id="IPR036615">
    <property type="entry name" value="Mur_ligase_C_dom_sf"/>
</dbReference>
<dbReference type="Gene3D" id="3.90.190.20">
    <property type="entry name" value="Mur ligase, C-terminal domain"/>
    <property type="match status" value="1"/>
</dbReference>
<keyword evidence="5 7" id="KW-0131">Cell cycle</keyword>
<comment type="subcellular location">
    <subcellularLocation>
        <location evidence="7 8">Cytoplasm</location>
    </subcellularLocation>
</comment>
<dbReference type="InterPro" id="IPR035911">
    <property type="entry name" value="MurE/MurF_N"/>
</dbReference>
<dbReference type="Gene3D" id="3.40.1190.10">
    <property type="entry name" value="Mur-like, catalytic domain"/>
    <property type="match status" value="1"/>
</dbReference>
<reference evidence="12" key="1">
    <citation type="journal article" date="2020" name="mSystems">
        <title>Genome- and Community-Level Interaction Insights into Carbon Utilization and Element Cycling Functions of Hydrothermarchaeota in Hydrothermal Sediment.</title>
        <authorList>
            <person name="Zhou Z."/>
            <person name="Liu Y."/>
            <person name="Xu W."/>
            <person name="Pan J."/>
            <person name="Luo Z.H."/>
            <person name="Li M."/>
        </authorList>
    </citation>
    <scope>NUCLEOTIDE SEQUENCE [LARGE SCALE GENOMIC DNA]</scope>
    <source>
        <strain evidence="12">SpSt-361</strain>
    </source>
</reference>
<proteinExistence type="inferred from homology"/>
<keyword evidence="7" id="KW-0963">Cytoplasm</keyword>
<dbReference type="Pfam" id="PF02875">
    <property type="entry name" value="Mur_ligase_C"/>
    <property type="match status" value="1"/>
</dbReference>